<dbReference type="EMBL" id="AOCG01000012">
    <property type="protein sequence ID" value="EUJ17619.1"/>
    <property type="molecule type" value="Genomic_DNA"/>
</dbReference>
<dbReference type="CDD" id="cd00773">
    <property type="entry name" value="HisRS-like_core"/>
    <property type="match status" value="1"/>
</dbReference>
<accession>W7AR11</accession>
<dbReference type="PANTHER" id="PTHR43707:SF1">
    <property type="entry name" value="HISTIDINE--TRNA LIGASE, MITOCHONDRIAL-RELATED"/>
    <property type="match status" value="1"/>
</dbReference>
<name>W7AR11_9LIST</name>
<evidence type="ECO:0000313" key="3">
    <source>
        <dbReference type="Proteomes" id="UP000019246"/>
    </source>
</evidence>
<sequence length="164" mass="19175">MEIQLPRGTRDILPNEIGSWHFLENKFRSICETYRYSEIRTPIFEHTELFERGVGDSTDIVTKEMYTFQDKKGRSLTLRPEGTASVVRSFVEHKMFGEVNQPIKLYYNGPMFRYERPQGGRQRQFTQMGLEAIGSDDPSIDAEVISLAMNFFPLNWPEKHFSCH</sequence>
<dbReference type="AlphaFoldDB" id="W7AR11"/>
<dbReference type="PROSITE" id="PS50862">
    <property type="entry name" value="AA_TRNA_LIGASE_II"/>
    <property type="match status" value="1"/>
</dbReference>
<evidence type="ECO:0000259" key="1">
    <source>
        <dbReference type="PROSITE" id="PS50862"/>
    </source>
</evidence>
<dbReference type="PANTHER" id="PTHR43707">
    <property type="entry name" value="HISTIDYL-TRNA SYNTHETASE"/>
    <property type="match status" value="1"/>
</dbReference>
<dbReference type="GO" id="GO:0005737">
    <property type="term" value="C:cytoplasm"/>
    <property type="evidence" value="ECO:0007669"/>
    <property type="project" value="InterPro"/>
</dbReference>
<dbReference type="InterPro" id="IPR041715">
    <property type="entry name" value="HisRS-like_core"/>
</dbReference>
<protein>
    <submittedName>
        <fullName evidence="2">Histidyl-tRNA ligase</fullName>
        <ecNumber evidence="2">6.1.1.21</ecNumber>
    </submittedName>
</protein>
<dbReference type="EC" id="6.1.1.21" evidence="2"/>
<dbReference type="InterPro" id="IPR004516">
    <property type="entry name" value="HisRS/HisZ"/>
</dbReference>
<keyword evidence="3" id="KW-1185">Reference proteome</keyword>
<dbReference type="GO" id="GO:0140096">
    <property type="term" value="F:catalytic activity, acting on a protein"/>
    <property type="evidence" value="ECO:0007669"/>
    <property type="project" value="UniProtKB-ARBA"/>
</dbReference>
<proteinExistence type="predicted"/>
<dbReference type="Pfam" id="PF13393">
    <property type="entry name" value="tRNA-synt_His"/>
    <property type="match status" value="1"/>
</dbReference>
<gene>
    <name evidence="2" type="primary">hisS</name>
    <name evidence="2" type="ORF">MAQA_11356</name>
</gene>
<organism evidence="2 3">
    <name type="scientific">Listeria aquatica FSL S10-1188</name>
    <dbReference type="NCBI Taxonomy" id="1265818"/>
    <lineage>
        <taxon>Bacteria</taxon>
        <taxon>Bacillati</taxon>
        <taxon>Bacillota</taxon>
        <taxon>Bacilli</taxon>
        <taxon>Bacillales</taxon>
        <taxon>Listeriaceae</taxon>
        <taxon>Listeria</taxon>
    </lineage>
</organism>
<dbReference type="Proteomes" id="UP000019246">
    <property type="component" value="Unassembled WGS sequence"/>
</dbReference>
<dbReference type="GO" id="GO:0016740">
    <property type="term" value="F:transferase activity"/>
    <property type="evidence" value="ECO:0007669"/>
    <property type="project" value="UniProtKB-ARBA"/>
</dbReference>
<comment type="caution">
    <text evidence="2">The sequence shown here is derived from an EMBL/GenBank/DDBJ whole genome shotgun (WGS) entry which is preliminary data.</text>
</comment>
<dbReference type="GO" id="GO:0004821">
    <property type="term" value="F:histidine-tRNA ligase activity"/>
    <property type="evidence" value="ECO:0007669"/>
    <property type="project" value="UniProtKB-EC"/>
</dbReference>
<dbReference type="GO" id="GO:0006427">
    <property type="term" value="P:histidyl-tRNA aminoacylation"/>
    <property type="evidence" value="ECO:0007669"/>
    <property type="project" value="TreeGrafter"/>
</dbReference>
<dbReference type="SUPFAM" id="SSF55681">
    <property type="entry name" value="Class II aaRS and biotin synthetases"/>
    <property type="match status" value="1"/>
</dbReference>
<dbReference type="STRING" id="1265818.MAQA_11356"/>
<dbReference type="Gene3D" id="3.30.930.10">
    <property type="entry name" value="Bira Bifunctional Protein, Domain 2"/>
    <property type="match status" value="1"/>
</dbReference>
<evidence type="ECO:0000313" key="2">
    <source>
        <dbReference type="EMBL" id="EUJ17619.1"/>
    </source>
</evidence>
<dbReference type="InterPro" id="IPR006195">
    <property type="entry name" value="aa-tRNA-synth_II"/>
</dbReference>
<keyword evidence="2" id="KW-0436">Ligase</keyword>
<dbReference type="PATRIC" id="fig|1265818.5.peg.2280"/>
<dbReference type="InterPro" id="IPR045864">
    <property type="entry name" value="aa-tRNA-synth_II/BPL/LPL"/>
</dbReference>
<feature type="domain" description="Aminoacyl-transfer RNA synthetases class-II family profile" evidence="1">
    <location>
        <begin position="1"/>
        <end position="137"/>
    </location>
</feature>
<reference evidence="2 3" key="1">
    <citation type="journal article" date="2014" name="Int. J. Syst. Evol. Microbiol.">
        <title>Listeria floridensis sp. nov., Listeria aquatica sp. nov., Listeria cornellensis sp. nov., Listeria riparia sp. nov. and Listeria grandensis sp. nov., from agricultural and natural environments.</title>
        <authorList>
            <person name="den Bakker H.C."/>
            <person name="Warchocki S."/>
            <person name="Wright E.M."/>
            <person name="Allred A.F."/>
            <person name="Ahlstrom C."/>
            <person name="Manuel C.S."/>
            <person name="Stasiewicz M.J."/>
            <person name="Burrell A."/>
            <person name="Roof S."/>
            <person name="Strawn L."/>
            <person name="Fortes E.D."/>
            <person name="Nightingale K.K."/>
            <person name="Kephart D."/>
            <person name="Wiedmann M."/>
        </authorList>
    </citation>
    <scope>NUCLEOTIDE SEQUENCE [LARGE SCALE GENOMIC DNA]</scope>
    <source>
        <strain evidence="2 3">FSL S10-1188</strain>
    </source>
</reference>